<protein>
    <submittedName>
        <fullName evidence="1">Uncharacterized protein</fullName>
    </submittedName>
</protein>
<reference evidence="1" key="1">
    <citation type="journal article" date="2015" name="Nature">
        <title>Complex archaea that bridge the gap between prokaryotes and eukaryotes.</title>
        <authorList>
            <person name="Spang A."/>
            <person name="Saw J.H."/>
            <person name="Jorgensen S.L."/>
            <person name="Zaremba-Niedzwiedzka K."/>
            <person name="Martijn J."/>
            <person name="Lind A.E."/>
            <person name="van Eijk R."/>
            <person name="Schleper C."/>
            <person name="Guy L."/>
            <person name="Ettema T.J."/>
        </authorList>
    </citation>
    <scope>NUCLEOTIDE SEQUENCE</scope>
</reference>
<proteinExistence type="predicted"/>
<gene>
    <name evidence="1" type="ORF">LCGC14_3143650</name>
</gene>
<accession>A0A0F8Y317</accession>
<feature type="non-terminal residue" evidence="1">
    <location>
        <position position="1"/>
    </location>
</feature>
<evidence type="ECO:0000313" key="1">
    <source>
        <dbReference type="EMBL" id="KKK48584.1"/>
    </source>
</evidence>
<comment type="caution">
    <text evidence="1">The sequence shown here is derived from an EMBL/GenBank/DDBJ whole genome shotgun (WGS) entry which is preliminary data.</text>
</comment>
<dbReference type="EMBL" id="LAZR01068994">
    <property type="protein sequence ID" value="KKK48584.1"/>
    <property type="molecule type" value="Genomic_DNA"/>
</dbReference>
<feature type="non-terminal residue" evidence="1">
    <location>
        <position position="337"/>
    </location>
</feature>
<dbReference type="AlphaFoldDB" id="A0A0F8Y317"/>
<organism evidence="1">
    <name type="scientific">marine sediment metagenome</name>
    <dbReference type="NCBI Taxonomy" id="412755"/>
    <lineage>
        <taxon>unclassified sequences</taxon>
        <taxon>metagenomes</taxon>
        <taxon>ecological metagenomes</taxon>
    </lineage>
</organism>
<name>A0A0F8Y317_9ZZZZ</name>
<sequence length="337" mass="34533">GFVVTFTIDSSGNIGNAVIDSLEFAPGEGVLNPMIISISGDVFAIVYSAAGQTTKIVTVDIDSSGNIGAAIIDSLTVSGSANSYPRIVAVSGDIYAVDHSEPTGGTHGEVFTVDIDSSGNIGAAAIDTLAYGTDDGVTGDIINISGTMFAVATRNSTRGGSVYTFNIAADGTIDNAATDSHEFDSNADCLWFRILNVSGDVYVITYTDGDDDGFARTLTIGADGTIGTVIDSLEFDTVSAYQPYLVSVSGDVFAVAYSGRPVDITSGLIKTFTITSSGFFSSVLGTLEFESVSIGAFWPTLILITGSTIVCVGYQGVDGDGFAKTALVTGGAAPVTY</sequence>